<evidence type="ECO:0000313" key="3">
    <source>
        <dbReference type="Proteomes" id="UP000568664"/>
    </source>
</evidence>
<keyword evidence="1" id="KW-0732">Signal</keyword>
<sequence>MNKIRFSFALICIVCALTLSALTHAQEIKVSVEIPQIKANPYHKPYVAIWVETKRRKGVHTLAFWKEQPDWFKDLRQWWRKIGRDKTPNYDAVTGATRKPGTYQLTWDGQLNSGENVPAGQYVLHIEAVREQGSREYIRQIITLGDNQTQTYQLQGKTELGSVQISIK</sequence>
<evidence type="ECO:0000256" key="1">
    <source>
        <dbReference type="SAM" id="SignalP"/>
    </source>
</evidence>
<dbReference type="Gene3D" id="2.60.40.4070">
    <property type="match status" value="1"/>
</dbReference>
<comment type="caution">
    <text evidence="2">The sequence shown here is derived from an EMBL/GenBank/DDBJ whole genome shotgun (WGS) entry which is preliminary data.</text>
</comment>
<dbReference type="PIRSF" id="PIRSF014995">
    <property type="entry name" value="UCP014995"/>
    <property type="match status" value="1"/>
</dbReference>
<dbReference type="AlphaFoldDB" id="A0A7Y0LA07"/>
<feature type="signal peptide" evidence="1">
    <location>
        <begin position="1"/>
        <end position="25"/>
    </location>
</feature>
<reference evidence="2 3" key="1">
    <citation type="submission" date="2020-04" db="EMBL/GenBank/DDBJ databases">
        <title>Thalassotalea sp. M1531, isolated from the surface of marine red alga.</title>
        <authorList>
            <person name="Pang L."/>
            <person name="Lu D.-C."/>
        </authorList>
    </citation>
    <scope>NUCLEOTIDE SEQUENCE [LARGE SCALE GENOMIC DNA]</scope>
    <source>
        <strain evidence="2 3">M1531</strain>
    </source>
</reference>
<dbReference type="Pfam" id="PF10029">
    <property type="entry name" value="DUF2271"/>
    <property type="match status" value="1"/>
</dbReference>
<feature type="chain" id="PRO_5031048247" evidence="1">
    <location>
        <begin position="26"/>
        <end position="168"/>
    </location>
</feature>
<evidence type="ECO:0000313" key="2">
    <source>
        <dbReference type="EMBL" id="NMP30714.1"/>
    </source>
</evidence>
<dbReference type="InterPro" id="IPR014469">
    <property type="entry name" value="DUF2271"/>
</dbReference>
<name>A0A7Y0LA07_9GAMM</name>
<dbReference type="RefSeq" id="WP_169073993.1">
    <property type="nucleotide sequence ID" value="NZ_JABBXH010000001.1"/>
</dbReference>
<gene>
    <name evidence="2" type="ORF">HII17_03980</name>
</gene>
<accession>A0A7Y0LA07</accession>
<organism evidence="2 3">
    <name type="scientific">Thalassotalea algicola</name>
    <dbReference type="NCBI Taxonomy" id="2716224"/>
    <lineage>
        <taxon>Bacteria</taxon>
        <taxon>Pseudomonadati</taxon>
        <taxon>Pseudomonadota</taxon>
        <taxon>Gammaproteobacteria</taxon>
        <taxon>Alteromonadales</taxon>
        <taxon>Colwelliaceae</taxon>
        <taxon>Thalassotalea</taxon>
    </lineage>
</organism>
<keyword evidence="3" id="KW-1185">Reference proteome</keyword>
<protein>
    <submittedName>
        <fullName evidence="2">DUF2271 domain-containing protein</fullName>
    </submittedName>
</protein>
<dbReference type="EMBL" id="JABBXH010000001">
    <property type="protein sequence ID" value="NMP30714.1"/>
    <property type="molecule type" value="Genomic_DNA"/>
</dbReference>
<proteinExistence type="predicted"/>
<dbReference type="Proteomes" id="UP000568664">
    <property type="component" value="Unassembled WGS sequence"/>
</dbReference>